<sequence>MTAHRQPPNHNTLTCYTDYRCRLPECVDRYRQWDRARYRAKASGEPGRYVDAEPVRQHLLKLYAAGITIHAVAAATGLSYLAVRSFTHHEYGNRRSRRQRCTTTTQAKLLAVTPDNITTGRIDATGTIRRVQALVAIGFPLERIAPHTVLSVNNMSALLQRKTVLASTASSVADAYELLRNRKPARHGVDKRNISRATKRAAANRWPTPTYWDRHPGAIDDPDFEPLYGVTRREIVAQDANWIMRTTGVSKATAAARLGVSKAYVEHAFRDHPEYALEVAA</sequence>
<name>A0A919GNN9_9ACTN</name>
<protein>
    <submittedName>
        <fullName evidence="1">Uncharacterized protein</fullName>
    </submittedName>
</protein>
<dbReference type="Proteomes" id="UP000603227">
    <property type="component" value="Unassembled WGS sequence"/>
</dbReference>
<dbReference type="RefSeq" id="WP_189783046.1">
    <property type="nucleotide sequence ID" value="NZ_BNAT01000009.1"/>
</dbReference>
<reference evidence="1" key="2">
    <citation type="submission" date="2020-09" db="EMBL/GenBank/DDBJ databases">
        <authorList>
            <person name="Sun Q."/>
            <person name="Zhou Y."/>
        </authorList>
    </citation>
    <scope>NUCLEOTIDE SEQUENCE</scope>
    <source>
        <strain evidence="1">CGMCC 4.7403</strain>
    </source>
</reference>
<dbReference type="AlphaFoldDB" id="A0A919GNN9"/>
<evidence type="ECO:0000313" key="1">
    <source>
        <dbReference type="EMBL" id="GHH87907.1"/>
    </source>
</evidence>
<organism evidence="1 2">
    <name type="scientific">Streptomyces capitiformicae</name>
    <dbReference type="NCBI Taxonomy" id="2014920"/>
    <lineage>
        <taxon>Bacteria</taxon>
        <taxon>Bacillati</taxon>
        <taxon>Actinomycetota</taxon>
        <taxon>Actinomycetes</taxon>
        <taxon>Kitasatosporales</taxon>
        <taxon>Streptomycetaceae</taxon>
        <taxon>Streptomyces</taxon>
    </lineage>
</organism>
<reference evidence="1" key="1">
    <citation type="journal article" date="2014" name="Int. J. Syst. Evol. Microbiol.">
        <title>Complete genome sequence of Corynebacterium casei LMG S-19264T (=DSM 44701T), isolated from a smear-ripened cheese.</title>
        <authorList>
            <consortium name="US DOE Joint Genome Institute (JGI-PGF)"/>
            <person name="Walter F."/>
            <person name="Albersmeier A."/>
            <person name="Kalinowski J."/>
            <person name="Ruckert C."/>
        </authorList>
    </citation>
    <scope>NUCLEOTIDE SEQUENCE</scope>
    <source>
        <strain evidence="1">CGMCC 4.7403</strain>
    </source>
</reference>
<keyword evidence="2" id="KW-1185">Reference proteome</keyword>
<dbReference type="EMBL" id="BNAT01000009">
    <property type="protein sequence ID" value="GHH87907.1"/>
    <property type="molecule type" value="Genomic_DNA"/>
</dbReference>
<proteinExistence type="predicted"/>
<evidence type="ECO:0000313" key="2">
    <source>
        <dbReference type="Proteomes" id="UP000603227"/>
    </source>
</evidence>
<comment type="caution">
    <text evidence="1">The sequence shown here is derived from an EMBL/GenBank/DDBJ whole genome shotgun (WGS) entry which is preliminary data.</text>
</comment>
<accession>A0A919GNN9</accession>
<gene>
    <name evidence="1" type="ORF">GCM10017771_31010</name>
</gene>